<dbReference type="Proteomes" id="UP000626242">
    <property type="component" value="Unassembled WGS sequence"/>
</dbReference>
<evidence type="ECO:0000313" key="3">
    <source>
        <dbReference type="Proteomes" id="UP000626242"/>
    </source>
</evidence>
<dbReference type="PROSITE" id="PS51257">
    <property type="entry name" value="PROKAR_LIPOPROTEIN"/>
    <property type="match status" value="1"/>
</dbReference>
<dbReference type="EMBL" id="JACSPS010000002">
    <property type="protein sequence ID" value="MBD8017761.1"/>
    <property type="molecule type" value="Genomic_DNA"/>
</dbReference>
<gene>
    <name evidence="2" type="ORF">H9628_04695</name>
</gene>
<protein>
    <recommendedName>
        <fullName evidence="4">Superoxide dismutase</fullName>
    </recommendedName>
</protein>
<feature type="region of interest" description="Disordered" evidence="1">
    <location>
        <begin position="30"/>
        <end position="55"/>
    </location>
</feature>
<accession>A0ABR8WL09</accession>
<sequence>MKKAILATALAIAFVISCEKQHDNLETHDHAAAQTEHDSSGSRATEKSDDHADNSVALELDNGKKWRINAEMTPFINEQKRLLDAFDSDTRDAKKLAADLQAANEQLIKSCTMKGKSHDVLHVWLTNHMNLISRLGKSTRAEETEKIADELEDSFKSFHRYFE</sequence>
<name>A0ABR8WL09_9FLAO</name>
<dbReference type="RefSeq" id="WP_251832974.1">
    <property type="nucleotide sequence ID" value="NZ_JACSPS010000002.1"/>
</dbReference>
<evidence type="ECO:0008006" key="4">
    <source>
        <dbReference type="Google" id="ProtNLM"/>
    </source>
</evidence>
<reference evidence="2 3" key="1">
    <citation type="submission" date="2020-08" db="EMBL/GenBank/DDBJ databases">
        <title>A Genomic Blueprint of the Chicken Gut Microbiome.</title>
        <authorList>
            <person name="Gilroy R."/>
            <person name="Ravi A."/>
            <person name="Getino M."/>
            <person name="Pursley I."/>
            <person name="Horton D.L."/>
            <person name="Alikhan N.-F."/>
            <person name="Baker D."/>
            <person name="Gharbi K."/>
            <person name="Hall N."/>
            <person name="Watson M."/>
            <person name="Adriaenssens E.M."/>
            <person name="Foster-Nyarko E."/>
            <person name="Jarju S."/>
            <person name="Secka A."/>
            <person name="Antonio M."/>
            <person name="Oren A."/>
            <person name="Chaudhuri R."/>
            <person name="La Ragione R.M."/>
            <person name="Hildebrand F."/>
            <person name="Pallen M.J."/>
        </authorList>
    </citation>
    <scope>NUCLEOTIDE SEQUENCE [LARGE SCALE GENOMIC DNA]</scope>
    <source>
        <strain evidence="2 3">Sa1CVA4</strain>
    </source>
</reference>
<evidence type="ECO:0000313" key="2">
    <source>
        <dbReference type="EMBL" id="MBD8017761.1"/>
    </source>
</evidence>
<proteinExistence type="predicted"/>
<organism evidence="2 3">
    <name type="scientific">Kaistella pullorum</name>
    <dbReference type="NCBI Taxonomy" id="2763074"/>
    <lineage>
        <taxon>Bacteria</taxon>
        <taxon>Pseudomonadati</taxon>
        <taxon>Bacteroidota</taxon>
        <taxon>Flavobacteriia</taxon>
        <taxon>Flavobacteriales</taxon>
        <taxon>Weeksellaceae</taxon>
        <taxon>Chryseobacterium group</taxon>
        <taxon>Kaistella</taxon>
    </lineage>
</organism>
<keyword evidence="3" id="KW-1185">Reference proteome</keyword>
<feature type="compositionally biased region" description="Basic and acidic residues" evidence="1">
    <location>
        <begin position="30"/>
        <end position="53"/>
    </location>
</feature>
<comment type="caution">
    <text evidence="2">The sequence shown here is derived from an EMBL/GenBank/DDBJ whole genome shotgun (WGS) entry which is preliminary data.</text>
</comment>
<evidence type="ECO:0000256" key="1">
    <source>
        <dbReference type="SAM" id="MobiDB-lite"/>
    </source>
</evidence>